<evidence type="ECO:0000313" key="2">
    <source>
        <dbReference type="EMBL" id="MBB5180325.1"/>
    </source>
</evidence>
<evidence type="ECO:0000259" key="1">
    <source>
        <dbReference type="Pfam" id="PF00583"/>
    </source>
</evidence>
<dbReference type="AlphaFoldDB" id="A0A7W8FU82"/>
<accession>A0A7W8FU82</accession>
<keyword evidence="2" id="KW-0687">Ribonucleoprotein</keyword>
<dbReference type="GO" id="GO:0016747">
    <property type="term" value="F:acyltransferase activity, transferring groups other than amino-acyl groups"/>
    <property type="evidence" value="ECO:0007669"/>
    <property type="project" value="InterPro"/>
</dbReference>
<sequence>MQFKKQKMDKATAAEILGWSYEEPYDFYNNEASEDSLSELLDGSYEAIYGNGELVGFLCAGRAAQVPKGIAAGAYREGFIDIGLGMHPELTGQGNGQRFFGYAASVIQREHPGLCLRLTVAEFNARAIHLYKKFDFVETRKFSTDFAEFIVMEQRG</sequence>
<dbReference type="Proteomes" id="UP000525923">
    <property type="component" value="Unassembled WGS sequence"/>
</dbReference>
<keyword evidence="3" id="KW-1185">Reference proteome</keyword>
<dbReference type="Pfam" id="PF00583">
    <property type="entry name" value="Acetyltransf_1"/>
    <property type="match status" value="1"/>
</dbReference>
<evidence type="ECO:0000313" key="3">
    <source>
        <dbReference type="Proteomes" id="UP000525923"/>
    </source>
</evidence>
<gene>
    <name evidence="2" type="ORF">HNQ44_001753</name>
</gene>
<dbReference type="InterPro" id="IPR000182">
    <property type="entry name" value="GNAT_dom"/>
</dbReference>
<comment type="caution">
    <text evidence="2">The sequence shown here is derived from an EMBL/GenBank/DDBJ whole genome shotgun (WGS) entry which is preliminary data.</text>
</comment>
<dbReference type="OrthoDB" id="423921at2"/>
<dbReference type="RefSeq" id="WP_135502082.1">
    <property type="nucleotide sequence ID" value="NZ_JACHHE010000004.1"/>
</dbReference>
<reference evidence="2 3" key="1">
    <citation type="submission" date="2020-08" db="EMBL/GenBank/DDBJ databases">
        <title>Genomic Encyclopedia of Type Strains, Phase IV (KMG-IV): sequencing the most valuable type-strain genomes for metagenomic binning, comparative biology and taxonomic classification.</title>
        <authorList>
            <person name="Goeker M."/>
        </authorList>
    </citation>
    <scope>NUCLEOTIDE SEQUENCE [LARGE SCALE GENOMIC DNA]</scope>
    <source>
        <strain evidence="2 3">DSM 15895</strain>
    </source>
</reference>
<protein>
    <submittedName>
        <fullName evidence="2">Ribosomal protein S18 acetylase RimI-like enzyme</fullName>
    </submittedName>
</protein>
<feature type="domain" description="N-acetyltransferase" evidence="1">
    <location>
        <begin position="16"/>
        <end position="136"/>
    </location>
</feature>
<organism evidence="2 3">
    <name type="scientific">Planococcus koreensis</name>
    <dbReference type="NCBI Taxonomy" id="112331"/>
    <lineage>
        <taxon>Bacteria</taxon>
        <taxon>Bacillati</taxon>
        <taxon>Bacillota</taxon>
        <taxon>Bacilli</taxon>
        <taxon>Bacillales</taxon>
        <taxon>Caryophanaceae</taxon>
        <taxon>Planococcus</taxon>
    </lineage>
</organism>
<dbReference type="SUPFAM" id="SSF55729">
    <property type="entry name" value="Acyl-CoA N-acyltransferases (Nat)"/>
    <property type="match status" value="1"/>
</dbReference>
<keyword evidence="2" id="KW-0689">Ribosomal protein</keyword>
<proteinExistence type="predicted"/>
<dbReference type="GO" id="GO:0005840">
    <property type="term" value="C:ribosome"/>
    <property type="evidence" value="ECO:0007669"/>
    <property type="project" value="UniProtKB-KW"/>
</dbReference>
<name>A0A7W8FU82_9BACL</name>
<dbReference type="Gene3D" id="3.40.630.30">
    <property type="match status" value="1"/>
</dbReference>
<dbReference type="InterPro" id="IPR016181">
    <property type="entry name" value="Acyl_CoA_acyltransferase"/>
</dbReference>
<dbReference type="EMBL" id="JACHHE010000004">
    <property type="protein sequence ID" value="MBB5180325.1"/>
    <property type="molecule type" value="Genomic_DNA"/>
</dbReference>